<evidence type="ECO:0000313" key="2">
    <source>
        <dbReference type="EMBL" id="MBD2607450.1"/>
    </source>
</evidence>
<dbReference type="InterPro" id="IPR000914">
    <property type="entry name" value="SBP_5_dom"/>
</dbReference>
<evidence type="ECO:0000313" key="3">
    <source>
        <dbReference type="Proteomes" id="UP000660380"/>
    </source>
</evidence>
<proteinExistence type="predicted"/>
<dbReference type="Gene3D" id="3.90.76.10">
    <property type="entry name" value="Dipeptide-binding Protein, Domain 1"/>
    <property type="match status" value="1"/>
</dbReference>
<dbReference type="RefSeq" id="WP_029630545.1">
    <property type="nucleotide sequence ID" value="NZ_JACJTA010000063.1"/>
</dbReference>
<gene>
    <name evidence="2" type="ORF">H6G81_23710</name>
</gene>
<dbReference type="PANTHER" id="PTHR30290">
    <property type="entry name" value="PERIPLASMIC BINDING COMPONENT OF ABC TRANSPORTER"/>
    <property type="match status" value="1"/>
</dbReference>
<protein>
    <recommendedName>
        <fullName evidence="1">Solute-binding protein family 5 domain-containing protein</fullName>
    </recommendedName>
</protein>
<dbReference type="SUPFAM" id="SSF53850">
    <property type="entry name" value="Periplasmic binding protein-like II"/>
    <property type="match status" value="1"/>
</dbReference>
<reference evidence="2 3" key="1">
    <citation type="journal article" date="2020" name="ISME J.">
        <title>Comparative genomics reveals insights into cyanobacterial evolution and habitat adaptation.</title>
        <authorList>
            <person name="Chen M.Y."/>
            <person name="Teng W.K."/>
            <person name="Zhao L."/>
            <person name="Hu C.X."/>
            <person name="Zhou Y.K."/>
            <person name="Han B.P."/>
            <person name="Song L.R."/>
            <person name="Shu W.S."/>
        </authorList>
    </citation>
    <scope>NUCLEOTIDE SEQUENCE [LARGE SCALE GENOMIC DNA]</scope>
    <source>
        <strain evidence="2 3">FACHB-248</strain>
    </source>
</reference>
<dbReference type="Gene3D" id="3.10.105.10">
    <property type="entry name" value="Dipeptide-binding Protein, Domain 3"/>
    <property type="match status" value="1"/>
</dbReference>
<comment type="caution">
    <text evidence="2">The sequence shown here is derived from an EMBL/GenBank/DDBJ whole genome shotgun (WGS) entry which is preliminary data.</text>
</comment>
<dbReference type="Proteomes" id="UP000660380">
    <property type="component" value="Unassembled WGS sequence"/>
</dbReference>
<organism evidence="2 3">
    <name type="scientific">Scytonema hofmannii FACHB-248</name>
    <dbReference type="NCBI Taxonomy" id="1842502"/>
    <lineage>
        <taxon>Bacteria</taxon>
        <taxon>Bacillati</taxon>
        <taxon>Cyanobacteriota</taxon>
        <taxon>Cyanophyceae</taxon>
        <taxon>Nostocales</taxon>
        <taxon>Scytonemataceae</taxon>
        <taxon>Scytonema</taxon>
    </lineage>
</organism>
<keyword evidence="3" id="KW-1185">Reference proteome</keyword>
<dbReference type="Gene3D" id="3.40.190.10">
    <property type="entry name" value="Periplasmic binding protein-like II"/>
    <property type="match status" value="1"/>
</dbReference>
<dbReference type="Pfam" id="PF00496">
    <property type="entry name" value="SBP_bac_5"/>
    <property type="match status" value="1"/>
</dbReference>
<dbReference type="EMBL" id="JACJTA010000063">
    <property type="protein sequence ID" value="MBD2607450.1"/>
    <property type="molecule type" value="Genomic_DNA"/>
</dbReference>
<feature type="domain" description="Solute-binding protein family 5" evidence="1">
    <location>
        <begin position="56"/>
        <end position="326"/>
    </location>
</feature>
<accession>A0ABR8GWF9</accession>
<name>A0ABR8GWF9_9CYAN</name>
<dbReference type="InterPro" id="IPR039424">
    <property type="entry name" value="SBP_5"/>
</dbReference>
<sequence length="482" mass="56548">MKTLNHRRITVDIDALPGTLCLHNVSDYIGIQVLSPTALPLFRSNHTSNSLECLGAENYSISQDGCIYEVTIRNNLFWSDGTQVTTEDYVRGFLAVLNSKYNNHRILLKDIANYCEFIKGNFENKIGIEVIGRKLIFRLIHPNYLFLTFLSAINFSPKHHSEAMLAAGAYSIDKVSENEIILNRNLFFSLAKTNPAMQVDCIYYIKPKSRYESLQQYEQKQLDITCNTMFPYEQLPLFQEKKDFYREQSHIFMLLRKEKKCHPLLEEKIFRQALLFSLNRANLCTDFHNVLTPMMDFFFDSSLNQNILEPIVDNLYNSEIAENLFQLVFSIHNLKQINLRVAFDDYFPNKEVLEHFAIELKRYNINLELIQDNFLAHSISADLRLHLWTSPVHHPFPIYLKEAYDRDFVKNDTWKTYIALLDSYQKCSDDNKSQEILEEINSILTSEAYIIPLFKMQSLYLQRNGLEHFKFMPGQIWTKEEL</sequence>
<evidence type="ECO:0000259" key="1">
    <source>
        <dbReference type="Pfam" id="PF00496"/>
    </source>
</evidence>